<evidence type="ECO:0000256" key="1">
    <source>
        <dbReference type="ARBA" id="ARBA00004141"/>
    </source>
</evidence>
<keyword evidence="4 6" id="KW-1133">Transmembrane helix</keyword>
<sequence>MADFVVKTFLIRSAIALRRIISPCVFFSIIVHFHVWVLLKCSEEQEEKSNCTLENNKTQSNWVRAINHQSRYMVTSFNVVPRGTEGAVSVEGTVAGVLASMHLAFGGCYMDELNNDACG</sequence>
<dbReference type="AlphaFoldDB" id="A0AAD4SEU4"/>
<evidence type="ECO:0000256" key="6">
    <source>
        <dbReference type="SAM" id="Phobius"/>
    </source>
</evidence>
<accession>A0AAD4SEU4</accession>
<evidence type="ECO:0000256" key="3">
    <source>
        <dbReference type="ARBA" id="ARBA00022692"/>
    </source>
</evidence>
<dbReference type="GO" id="GO:0016020">
    <property type="term" value="C:membrane"/>
    <property type="evidence" value="ECO:0007669"/>
    <property type="project" value="UniProtKB-SubCell"/>
</dbReference>
<evidence type="ECO:0000256" key="4">
    <source>
        <dbReference type="ARBA" id="ARBA00022989"/>
    </source>
</evidence>
<dbReference type="InterPro" id="IPR002794">
    <property type="entry name" value="DUF92_TMEM19"/>
</dbReference>
<feature type="transmembrane region" description="Helical" evidence="6">
    <location>
        <begin position="20"/>
        <end position="39"/>
    </location>
</feature>
<evidence type="ECO:0000256" key="2">
    <source>
        <dbReference type="ARBA" id="ARBA00009012"/>
    </source>
</evidence>
<evidence type="ECO:0000313" key="7">
    <source>
        <dbReference type="EMBL" id="KAI3903593.1"/>
    </source>
</evidence>
<dbReference type="Proteomes" id="UP001202328">
    <property type="component" value="Unassembled WGS sequence"/>
</dbReference>
<protein>
    <submittedName>
        <fullName evidence="7">Uncharacterized protein</fullName>
    </submittedName>
</protein>
<comment type="similarity">
    <text evidence="2">Belongs to the TMEM19 family.</text>
</comment>
<keyword evidence="5 6" id="KW-0472">Membrane</keyword>
<dbReference type="Pfam" id="PF01940">
    <property type="entry name" value="DUF92"/>
    <property type="match status" value="1"/>
</dbReference>
<evidence type="ECO:0000256" key="5">
    <source>
        <dbReference type="ARBA" id="ARBA00023136"/>
    </source>
</evidence>
<reference evidence="7" key="1">
    <citation type="submission" date="2022-04" db="EMBL/GenBank/DDBJ databases">
        <title>A functionally conserved STORR gene fusion in Papaver species that diverged 16.8 million years ago.</title>
        <authorList>
            <person name="Catania T."/>
        </authorList>
    </citation>
    <scope>NUCLEOTIDE SEQUENCE</scope>
    <source>
        <strain evidence="7">S-188037</strain>
    </source>
</reference>
<dbReference type="EMBL" id="JAJJMB010011222">
    <property type="protein sequence ID" value="KAI3903593.1"/>
    <property type="molecule type" value="Genomic_DNA"/>
</dbReference>
<organism evidence="7 8">
    <name type="scientific">Papaver atlanticum</name>
    <dbReference type="NCBI Taxonomy" id="357466"/>
    <lineage>
        <taxon>Eukaryota</taxon>
        <taxon>Viridiplantae</taxon>
        <taxon>Streptophyta</taxon>
        <taxon>Embryophyta</taxon>
        <taxon>Tracheophyta</taxon>
        <taxon>Spermatophyta</taxon>
        <taxon>Magnoliopsida</taxon>
        <taxon>Ranunculales</taxon>
        <taxon>Papaveraceae</taxon>
        <taxon>Papaveroideae</taxon>
        <taxon>Papaver</taxon>
    </lineage>
</organism>
<comment type="caution">
    <text evidence="7">The sequence shown here is derived from an EMBL/GenBank/DDBJ whole genome shotgun (WGS) entry which is preliminary data.</text>
</comment>
<name>A0AAD4SEU4_9MAGN</name>
<evidence type="ECO:0000313" key="8">
    <source>
        <dbReference type="Proteomes" id="UP001202328"/>
    </source>
</evidence>
<proteinExistence type="inferred from homology"/>
<keyword evidence="3 6" id="KW-0812">Transmembrane</keyword>
<gene>
    <name evidence="7" type="ORF">MKW98_032247</name>
</gene>
<comment type="subcellular location">
    <subcellularLocation>
        <location evidence="1">Membrane</location>
        <topology evidence="1">Multi-pass membrane protein</topology>
    </subcellularLocation>
</comment>
<keyword evidence="8" id="KW-1185">Reference proteome</keyword>